<dbReference type="PROSITE" id="PS00409">
    <property type="entry name" value="PROKAR_NTER_METHYL"/>
    <property type="match status" value="1"/>
</dbReference>
<sequence>MKRFKFLSKKEGFTLVEMLIVLLIISILLVIIIPNISKQSETVKSTGCQAQVKMVAGQVEAYTLKHDAKPNSINDLVSDGYINQKQLTCKSGETITLENGEVVAH</sequence>
<feature type="modified residue" description="N-methylphenylalanine" evidence="11">
    <location>
        <position position="13"/>
    </location>
</feature>
<evidence type="ECO:0000313" key="14">
    <source>
        <dbReference type="EMBL" id="RTX71932.1"/>
    </source>
</evidence>
<reference evidence="12" key="2">
    <citation type="submission" date="2017-12" db="EMBL/GenBank/DDBJ databases">
        <title>FDA dAtabase for Regulatory Grade micrObial Sequences (FDA-ARGOS): Supporting development and validation of Infectious Disease Dx tests.</title>
        <authorList>
            <person name="Campos J."/>
            <person name="Goldberg B."/>
            <person name="Tallon L."/>
            <person name="Sadzewicz L."/>
            <person name="Sengamalay N."/>
            <person name="Ott S."/>
            <person name="Godinez A."/>
            <person name="Nagaraj S."/>
            <person name="Vavikolanu K."/>
            <person name="Vyas G."/>
            <person name="Nadendla S."/>
            <person name="Aluvathingal J."/>
            <person name="Geyer C."/>
            <person name="Nandy P."/>
            <person name="Hobson J."/>
            <person name="Sichtig H."/>
        </authorList>
    </citation>
    <scope>NUCLEOTIDE SEQUENCE</scope>
    <source>
        <strain evidence="12">FDAARGOS_285</strain>
    </source>
</reference>
<comment type="similarity">
    <text evidence="9 10">Belongs to the ComGC family.</text>
</comment>
<dbReference type="InterPro" id="IPR000983">
    <property type="entry name" value="Bac_GSPG_pilin"/>
</dbReference>
<dbReference type="Gene3D" id="3.30.700.10">
    <property type="entry name" value="Glycoprotein, Type 4 Pilin"/>
    <property type="match status" value="1"/>
</dbReference>
<keyword evidence="17" id="KW-1185">Reference proteome</keyword>
<dbReference type="eggNOG" id="COG4537">
    <property type="taxonomic scope" value="Bacteria"/>
</dbReference>
<evidence type="ECO:0000313" key="16">
    <source>
        <dbReference type="Proteomes" id="UP000274792"/>
    </source>
</evidence>
<dbReference type="PANTHER" id="PTHR30093:SF2">
    <property type="entry name" value="TYPE II SECRETION SYSTEM PROTEIN H"/>
    <property type="match status" value="1"/>
</dbReference>
<name>A0A1X0TV10_MAMSC</name>
<evidence type="ECO:0000256" key="5">
    <source>
        <dbReference type="ARBA" id="ARBA00022692"/>
    </source>
</evidence>
<dbReference type="EMBL" id="RXWV01000056">
    <property type="protein sequence ID" value="RTX71932.1"/>
    <property type="molecule type" value="Genomic_DNA"/>
</dbReference>
<dbReference type="GO" id="GO:0015628">
    <property type="term" value="P:protein secretion by the type II secretion system"/>
    <property type="evidence" value="ECO:0007669"/>
    <property type="project" value="InterPro"/>
</dbReference>
<evidence type="ECO:0000256" key="1">
    <source>
        <dbReference type="ARBA" id="ARBA00004162"/>
    </source>
</evidence>
<dbReference type="AlphaFoldDB" id="A0A1X0TV10"/>
<evidence type="ECO:0000256" key="8">
    <source>
        <dbReference type="ARBA" id="ARBA00023287"/>
    </source>
</evidence>
<dbReference type="EMBL" id="CP022046">
    <property type="protein sequence ID" value="ASE34068.1"/>
    <property type="molecule type" value="Genomic_DNA"/>
</dbReference>
<comment type="function">
    <text evidence="10">Required for transformation and DNA binding.</text>
</comment>
<evidence type="ECO:0000256" key="9">
    <source>
        <dbReference type="ARBA" id="ARBA00043982"/>
    </source>
</evidence>
<evidence type="ECO:0000256" key="11">
    <source>
        <dbReference type="PIRSR" id="PIRSR029928-50"/>
    </source>
</evidence>
<accession>A0A1X0TV10</accession>
<reference evidence="14 16" key="3">
    <citation type="submission" date="2018-10" db="EMBL/GenBank/DDBJ databases">
        <title>A collection Staphylococci species genome sequencing.</title>
        <authorList>
            <person name="Cole K."/>
        </authorList>
    </citation>
    <scope>NUCLEOTIDE SEQUENCE [LARGE SCALE GENOMIC DNA]</scope>
    <source>
        <strain evidence="14">CCUG 37923</strain>
        <strain evidence="16">NCTC 12218</strain>
    </source>
</reference>
<dbReference type="GO" id="GO:0005886">
    <property type="term" value="C:plasma membrane"/>
    <property type="evidence" value="ECO:0007669"/>
    <property type="project" value="UniProtKB-SubCell"/>
</dbReference>
<comment type="subcellular location">
    <subcellularLocation>
        <location evidence="1">Cell membrane</location>
        <topology evidence="1">Single-pass membrane protein</topology>
    </subcellularLocation>
    <subcellularLocation>
        <location evidence="2">Cell surface</location>
    </subcellularLocation>
</comment>
<dbReference type="GO" id="GO:0030420">
    <property type="term" value="P:establishment of competence for transformation"/>
    <property type="evidence" value="ECO:0007669"/>
    <property type="project" value="UniProtKB-UniRule"/>
</dbReference>
<reference evidence="13" key="4">
    <citation type="submission" date="2022-09" db="EMBL/GenBank/DDBJ databases">
        <authorList>
            <person name="De Moura G.S."/>
            <person name="Carvalho E."/>
            <person name="Ramos Sanchez E.M."/>
            <person name="Sellera F.P."/>
            <person name="Marques M.F.S."/>
            <person name="Heinemann M.B."/>
            <person name="De Vliegher S."/>
            <person name="Souza F.N."/>
            <person name="Mota R.A."/>
        </authorList>
    </citation>
    <scope>NUCLEOTIDE SEQUENCE</scope>
    <source>
        <strain evidence="13">BR656</strain>
    </source>
</reference>
<reference evidence="13" key="5">
    <citation type="journal article" date="2023" name="Vet. Microbiol.">
        <title>Emergence of livestock-associated Mammaliicoccus sciuri ST71 co-harbouring mecA and mecC genes in Brazil.</title>
        <authorList>
            <person name="de Moura G.S."/>
            <person name="de Carvalho E."/>
            <person name="Ramos Sanchez E.M."/>
            <person name="Sellera F.P."/>
            <person name="Marques M.F.S."/>
            <person name="Heinemann M.B."/>
            <person name="De Vliegher S."/>
            <person name="Souza F.N."/>
            <person name="Mota R.A."/>
        </authorList>
    </citation>
    <scope>NUCLEOTIDE SEQUENCE</scope>
    <source>
        <strain evidence="13">BR656</strain>
    </source>
</reference>
<keyword evidence="5 10" id="KW-0812">Transmembrane</keyword>
<dbReference type="KEGG" id="sscu:CEP64_05605"/>
<dbReference type="PRINTS" id="PR00813">
    <property type="entry name" value="BCTERIALGSPG"/>
</dbReference>
<dbReference type="Proteomes" id="UP000274792">
    <property type="component" value="Unassembled WGS sequence"/>
</dbReference>
<feature type="chain" id="PRO_5044537116" description="ComG operon protein 3" evidence="11">
    <location>
        <begin position="13"/>
        <end position="105"/>
    </location>
</feature>
<comment type="subunit">
    <text evidence="10">Homodimer.</text>
</comment>
<evidence type="ECO:0000313" key="15">
    <source>
        <dbReference type="Proteomes" id="UP000197058"/>
    </source>
</evidence>
<gene>
    <name evidence="13" type="primary">comGC</name>
    <name evidence="14" type="ORF">CD117_09450</name>
    <name evidence="12" type="ORF">CEP64_05605</name>
    <name evidence="13" type="ORF">OWO77_00750</name>
</gene>
<dbReference type="InterPro" id="IPR012902">
    <property type="entry name" value="N_methyl_site"/>
</dbReference>
<dbReference type="Pfam" id="PF07963">
    <property type="entry name" value="N_methyl"/>
    <property type="match status" value="1"/>
</dbReference>
<keyword evidence="7 10" id="KW-0472">Membrane</keyword>
<dbReference type="PANTHER" id="PTHR30093">
    <property type="entry name" value="GENERAL SECRETION PATHWAY PROTEIN G"/>
    <property type="match status" value="1"/>
</dbReference>
<dbReference type="InterPro" id="IPR016940">
    <property type="entry name" value="ComGC"/>
</dbReference>
<protein>
    <recommendedName>
        <fullName evidence="10">ComG operon protein 3</fullName>
    </recommendedName>
</protein>
<evidence type="ECO:0000256" key="2">
    <source>
        <dbReference type="ARBA" id="ARBA00004241"/>
    </source>
</evidence>
<dbReference type="SUPFAM" id="SSF54523">
    <property type="entry name" value="Pili subunits"/>
    <property type="match status" value="1"/>
</dbReference>
<keyword evidence="6 10" id="KW-1133">Transmembrane helix</keyword>
<evidence type="ECO:0000313" key="13">
    <source>
        <dbReference type="EMBL" id="MDL0115485.1"/>
    </source>
</evidence>
<dbReference type="RefSeq" id="WP_037588275.1">
    <property type="nucleotide sequence ID" value="NZ_CAJVGN010000001.1"/>
</dbReference>
<proteinExistence type="inferred from homology"/>
<evidence type="ECO:0000313" key="12">
    <source>
        <dbReference type="EMBL" id="ASE34068.1"/>
    </source>
</evidence>
<feature type="transmembrane region" description="Helical" evidence="10">
    <location>
        <begin position="12"/>
        <end position="33"/>
    </location>
</feature>
<organism evidence="14 16">
    <name type="scientific">Mammaliicoccus sciuri</name>
    <name type="common">Staphylococcus sciuri</name>
    <dbReference type="NCBI Taxonomy" id="1296"/>
    <lineage>
        <taxon>Bacteria</taxon>
        <taxon>Bacillati</taxon>
        <taxon>Bacillota</taxon>
        <taxon>Bacilli</taxon>
        <taxon>Bacillales</taxon>
        <taxon>Staphylococcaceae</taxon>
        <taxon>Mammaliicoccus</taxon>
    </lineage>
</organism>
<reference evidence="15" key="1">
    <citation type="submission" date="2017-06" db="EMBL/GenBank/DDBJ databases">
        <title>FDA dAtabase for Regulatory Grade micrObial Sequences (FDA-ARGOS): Supporting development and validation of Infectious Disease Dx tests.</title>
        <authorList>
            <person name="Goldberg B."/>
            <person name="Campos J."/>
            <person name="Tallon L."/>
            <person name="Sadzewicz L."/>
            <person name="Sengamalay N."/>
            <person name="Ott S."/>
            <person name="Godinez A."/>
            <person name="Nagaraj S."/>
            <person name="Vavikolanu K."/>
            <person name="Nadendla S."/>
            <person name="George J."/>
            <person name="Geyer C."/>
            <person name="Sichtig H."/>
        </authorList>
    </citation>
    <scope>NUCLEOTIDE SEQUENCE [LARGE SCALE GENOMIC DNA]</scope>
    <source>
        <strain evidence="15">FDAARGOS_285</strain>
    </source>
</reference>
<dbReference type="Proteomes" id="UP001176210">
    <property type="component" value="Unassembled WGS sequence"/>
</dbReference>
<dbReference type="InterPro" id="IPR045584">
    <property type="entry name" value="Pilin-like"/>
</dbReference>
<dbReference type="GO" id="GO:0015627">
    <property type="term" value="C:type II protein secretion system complex"/>
    <property type="evidence" value="ECO:0007669"/>
    <property type="project" value="InterPro"/>
</dbReference>
<dbReference type="NCBIfam" id="TIGR02532">
    <property type="entry name" value="IV_pilin_GFxxxE"/>
    <property type="match status" value="1"/>
</dbReference>
<dbReference type="NCBIfam" id="NF040999">
    <property type="entry name" value="pilin_ComGC"/>
    <property type="match status" value="1"/>
</dbReference>
<dbReference type="PIRSF" id="PIRSF029928">
    <property type="entry name" value="Late_competence_ComGC"/>
    <property type="match status" value="1"/>
</dbReference>
<keyword evidence="4 11" id="KW-0488">Methylation</keyword>
<dbReference type="GeneID" id="48592753"/>
<dbReference type="EMBL" id="JAPNQM010000001">
    <property type="protein sequence ID" value="MDL0115485.1"/>
    <property type="molecule type" value="Genomic_DNA"/>
</dbReference>
<keyword evidence="3 10" id="KW-1003">Cell membrane</keyword>
<evidence type="ECO:0000313" key="17">
    <source>
        <dbReference type="Proteomes" id="UP001176210"/>
    </source>
</evidence>
<keyword evidence="10" id="KW-0813">Transport</keyword>
<evidence type="ECO:0000256" key="10">
    <source>
        <dbReference type="PIRNR" id="PIRNR029928"/>
    </source>
</evidence>
<evidence type="ECO:0000256" key="3">
    <source>
        <dbReference type="ARBA" id="ARBA00022475"/>
    </source>
</evidence>
<evidence type="ECO:0000256" key="4">
    <source>
        <dbReference type="ARBA" id="ARBA00022481"/>
    </source>
</evidence>
<dbReference type="GO" id="GO:0009986">
    <property type="term" value="C:cell surface"/>
    <property type="evidence" value="ECO:0007669"/>
    <property type="project" value="UniProtKB-SubCell"/>
</dbReference>
<dbReference type="Proteomes" id="UP000197058">
    <property type="component" value="Chromosome"/>
</dbReference>
<evidence type="ECO:0000256" key="7">
    <source>
        <dbReference type="ARBA" id="ARBA00023136"/>
    </source>
</evidence>
<keyword evidence="8 10" id="KW-0178">Competence</keyword>
<feature type="propeptide" id="PRO_5044537115" evidence="11">
    <location>
        <begin position="1"/>
        <end position="12"/>
    </location>
</feature>
<evidence type="ECO:0000256" key="6">
    <source>
        <dbReference type="ARBA" id="ARBA00022989"/>
    </source>
</evidence>